<keyword evidence="4" id="KW-1185">Reference proteome</keyword>
<feature type="transmembrane region" description="Helical" evidence="1">
    <location>
        <begin position="64"/>
        <end position="86"/>
    </location>
</feature>
<dbReference type="Proteomes" id="UP001501057">
    <property type="component" value="Unassembled WGS sequence"/>
</dbReference>
<proteinExistence type="predicted"/>
<evidence type="ECO:0000256" key="1">
    <source>
        <dbReference type="SAM" id="Phobius"/>
    </source>
</evidence>
<feature type="domain" description="YqeB PH" evidence="2">
    <location>
        <begin position="11"/>
        <end position="158"/>
    </location>
</feature>
<dbReference type="RefSeq" id="WP_344203028.1">
    <property type="nucleotide sequence ID" value="NZ_BAAAME010000005.1"/>
</dbReference>
<evidence type="ECO:0000313" key="3">
    <source>
        <dbReference type="EMBL" id="GAA1747820.1"/>
    </source>
</evidence>
<keyword evidence="1" id="KW-0472">Membrane</keyword>
<protein>
    <recommendedName>
        <fullName evidence="2">YqeB PH domain-containing protein</fullName>
    </recommendedName>
</protein>
<dbReference type="InterPro" id="IPR057798">
    <property type="entry name" value="PH_YqeB"/>
</dbReference>
<evidence type="ECO:0000259" key="2">
    <source>
        <dbReference type="Pfam" id="PF23494"/>
    </source>
</evidence>
<keyword evidence="1" id="KW-1133">Transmembrane helix</keyword>
<feature type="transmembrane region" description="Helical" evidence="1">
    <location>
        <begin position="20"/>
        <end position="44"/>
    </location>
</feature>
<dbReference type="EMBL" id="BAAAME010000005">
    <property type="protein sequence ID" value="GAA1747820.1"/>
    <property type="molecule type" value="Genomic_DNA"/>
</dbReference>
<sequence>MSAEPREHAYLGSNREDTVWTYVLLGGGGVLVLVLAPLLAAWLADVPFIPFSEPLRWVGDFDEPWQWAVRGIVGLVAGLVLAAVTLESEYRLEVHDDRVVVVHGKDRRTLTRDQVVGVHRDRKKVVIDGTQGRRLFEETVEAKRDAVRAAFVDRGWPYESE</sequence>
<gene>
    <name evidence="3" type="ORF">GCM10009710_29840</name>
</gene>
<accession>A0ABP4W6D6</accession>
<organism evidence="3 4">
    <name type="scientific">Aeromicrobium alkaliterrae</name>
    <dbReference type="NCBI Taxonomy" id="302168"/>
    <lineage>
        <taxon>Bacteria</taxon>
        <taxon>Bacillati</taxon>
        <taxon>Actinomycetota</taxon>
        <taxon>Actinomycetes</taxon>
        <taxon>Propionibacteriales</taxon>
        <taxon>Nocardioidaceae</taxon>
        <taxon>Aeromicrobium</taxon>
    </lineage>
</organism>
<comment type="caution">
    <text evidence="3">The sequence shown here is derived from an EMBL/GenBank/DDBJ whole genome shotgun (WGS) entry which is preliminary data.</text>
</comment>
<keyword evidence="1" id="KW-0812">Transmembrane</keyword>
<evidence type="ECO:0000313" key="4">
    <source>
        <dbReference type="Proteomes" id="UP001501057"/>
    </source>
</evidence>
<name>A0ABP4W6D6_9ACTN</name>
<dbReference type="Pfam" id="PF23494">
    <property type="entry name" value="bPH_10"/>
    <property type="match status" value="1"/>
</dbReference>
<reference evidence="4" key="1">
    <citation type="journal article" date="2019" name="Int. J. Syst. Evol. Microbiol.">
        <title>The Global Catalogue of Microorganisms (GCM) 10K type strain sequencing project: providing services to taxonomists for standard genome sequencing and annotation.</title>
        <authorList>
            <consortium name="The Broad Institute Genomics Platform"/>
            <consortium name="The Broad Institute Genome Sequencing Center for Infectious Disease"/>
            <person name="Wu L."/>
            <person name="Ma J."/>
        </authorList>
    </citation>
    <scope>NUCLEOTIDE SEQUENCE [LARGE SCALE GENOMIC DNA]</scope>
    <source>
        <strain evidence="4">JCM 13518</strain>
    </source>
</reference>